<dbReference type="Proteomes" id="UP000582981">
    <property type="component" value="Unassembled WGS sequence"/>
</dbReference>
<dbReference type="PANTHER" id="PTHR43685:SF5">
    <property type="entry name" value="GLYCOSYLTRANSFERASE EPSE-RELATED"/>
    <property type="match status" value="1"/>
</dbReference>
<keyword evidence="2" id="KW-1003">Cell membrane</keyword>
<dbReference type="CDD" id="cd04196">
    <property type="entry name" value="GT_2_like_d"/>
    <property type="match status" value="1"/>
</dbReference>
<reference evidence="6 7" key="1">
    <citation type="submission" date="2020-04" db="EMBL/GenBank/DDBJ databases">
        <title>Molecular characterization of pseudomonads from Agaricus bisporus reveal novel blotch 2 pathogens in Western Europe.</title>
        <authorList>
            <person name="Taparia T."/>
            <person name="Krijger M."/>
            <person name="Haynes E."/>
            <person name="Elpinstone J.G."/>
            <person name="Noble R."/>
            <person name="Van Der Wolf J."/>
        </authorList>
    </citation>
    <scope>NUCLEOTIDE SEQUENCE [LARGE SCALE GENOMIC DNA]</scope>
    <source>
        <strain evidence="6 7">F1001</strain>
    </source>
</reference>
<gene>
    <name evidence="6" type="ORF">HX829_19605</name>
</gene>
<evidence type="ECO:0000313" key="6">
    <source>
        <dbReference type="EMBL" id="NWB48694.1"/>
    </source>
</evidence>
<dbReference type="Pfam" id="PF00535">
    <property type="entry name" value="Glycos_transf_2"/>
    <property type="match status" value="1"/>
</dbReference>
<organism evidence="6 7">
    <name type="scientific">Pseudomonas gingeri</name>
    <dbReference type="NCBI Taxonomy" id="117681"/>
    <lineage>
        <taxon>Bacteria</taxon>
        <taxon>Pseudomonadati</taxon>
        <taxon>Pseudomonadota</taxon>
        <taxon>Gammaproteobacteria</taxon>
        <taxon>Pseudomonadales</taxon>
        <taxon>Pseudomonadaceae</taxon>
        <taxon>Pseudomonas</taxon>
    </lineage>
</organism>
<evidence type="ECO:0000256" key="1">
    <source>
        <dbReference type="ARBA" id="ARBA00006739"/>
    </source>
</evidence>
<keyword evidence="2" id="KW-0472">Membrane</keyword>
<dbReference type="EMBL" id="JACAPU010000021">
    <property type="protein sequence ID" value="NWB48694.1"/>
    <property type="molecule type" value="Genomic_DNA"/>
</dbReference>
<dbReference type="AlphaFoldDB" id="A0A7Y7WG39"/>
<dbReference type="Gene3D" id="3.90.550.10">
    <property type="entry name" value="Spore Coat Polysaccharide Biosynthesis Protein SpsA, Chain A"/>
    <property type="match status" value="1"/>
</dbReference>
<dbReference type="SUPFAM" id="SSF53448">
    <property type="entry name" value="Nucleotide-diphospho-sugar transferases"/>
    <property type="match status" value="1"/>
</dbReference>
<dbReference type="InterPro" id="IPR029044">
    <property type="entry name" value="Nucleotide-diphossugar_trans"/>
</dbReference>
<evidence type="ECO:0000259" key="5">
    <source>
        <dbReference type="Pfam" id="PF00535"/>
    </source>
</evidence>
<comment type="similarity">
    <text evidence="1">Belongs to the glycosyltransferase 2 family.</text>
</comment>
<protein>
    <submittedName>
        <fullName evidence="6">Glycosyltransferase family 2 protein</fullName>
    </submittedName>
</protein>
<dbReference type="InterPro" id="IPR001173">
    <property type="entry name" value="Glyco_trans_2-like"/>
</dbReference>
<evidence type="ECO:0000256" key="2">
    <source>
        <dbReference type="ARBA" id="ARBA00022519"/>
    </source>
</evidence>
<evidence type="ECO:0000256" key="3">
    <source>
        <dbReference type="ARBA" id="ARBA00022676"/>
    </source>
</evidence>
<evidence type="ECO:0000256" key="4">
    <source>
        <dbReference type="ARBA" id="ARBA00022679"/>
    </source>
</evidence>
<name>A0A7Y7WG39_9PSED</name>
<keyword evidence="4 6" id="KW-0808">Transferase</keyword>
<sequence>MCTYNGQRFLAEQINSFERQSHFNWSLAISDDGSTDKTLEVVRSCASDWPRERLKIFSGPKKGFAANFLSLTCRAEVQADFYAWSDQDDIWNEDKLETALMWLQSVPAKVPALYCGRTQLISELGIPAGQSPKFSLPPKFANALVQSIGGGNTMVFNHAARELLCEAGPHIAIVSHDWWAYQLVSGARGGVVFYDPHAKTLYRQHKSNLVGSNAGWYARLYRLWMVLHGRFHEWNRKNIRALEVMSHRLDQQSVETLSNFKTARDQPLFPRLAGIRRSGVYRQTLGGNLGLLFAALIRKI</sequence>
<dbReference type="PANTHER" id="PTHR43685">
    <property type="entry name" value="GLYCOSYLTRANSFERASE"/>
    <property type="match status" value="1"/>
</dbReference>
<keyword evidence="2" id="KW-0997">Cell inner membrane</keyword>
<keyword evidence="3" id="KW-0328">Glycosyltransferase</keyword>
<accession>A0A7Y7WG39</accession>
<evidence type="ECO:0000313" key="7">
    <source>
        <dbReference type="Proteomes" id="UP000582981"/>
    </source>
</evidence>
<proteinExistence type="inferred from homology"/>
<dbReference type="GO" id="GO:0016757">
    <property type="term" value="F:glycosyltransferase activity"/>
    <property type="evidence" value="ECO:0007669"/>
    <property type="project" value="UniProtKB-KW"/>
</dbReference>
<dbReference type="InterPro" id="IPR050834">
    <property type="entry name" value="Glycosyltransf_2"/>
</dbReference>
<feature type="domain" description="Glycosyltransferase 2-like" evidence="5">
    <location>
        <begin position="1"/>
        <end position="106"/>
    </location>
</feature>
<comment type="caution">
    <text evidence="6">The sequence shown here is derived from an EMBL/GenBank/DDBJ whole genome shotgun (WGS) entry which is preliminary data.</text>
</comment>